<dbReference type="EMBL" id="JAUFSA010000001">
    <property type="protein sequence ID" value="MDP7733673.1"/>
    <property type="molecule type" value="Genomic_DNA"/>
</dbReference>
<comment type="caution">
    <text evidence="2">The sequence shown here is derived from an EMBL/GenBank/DDBJ whole genome shotgun (WGS) entry which is preliminary data.</text>
</comment>
<gene>
    <name evidence="2" type="ORF">QXL92_02730</name>
</gene>
<keyword evidence="2" id="KW-0255">Endonuclease</keyword>
<dbReference type="InterPro" id="IPR004211">
    <property type="entry name" value="Endonuclease_7"/>
</dbReference>
<protein>
    <submittedName>
        <fullName evidence="2">Endonuclease VII domain-containing protein</fullName>
    </submittedName>
</protein>
<dbReference type="Pfam" id="PF02945">
    <property type="entry name" value="Endonuclease_7"/>
    <property type="match status" value="1"/>
</dbReference>
<keyword evidence="2" id="KW-0540">Nuclease</keyword>
<accession>A0AAJ1S4Y3</accession>
<dbReference type="GO" id="GO:0004519">
    <property type="term" value="F:endonuclease activity"/>
    <property type="evidence" value="ECO:0007669"/>
    <property type="project" value="UniProtKB-KW"/>
</dbReference>
<proteinExistence type="predicted"/>
<sequence>MAQARCKDCVAEGITTKRKPALGRNGQPVPGGRCATHERARKSRTRDAAWERRLISVYGITADEYWLIYEFQGGRCYICQRATGTGRKRLSVDHCHTTGFVRGLLCGPCNRDVVGHLRDDSEAFMRGYQYLLFPPAISVIGERVAPIEIENLTLNGGEYALPSVSSDRV</sequence>
<reference evidence="2" key="1">
    <citation type="submission" date="2023-06" db="EMBL/GenBank/DDBJ databases">
        <title>Identification of two novel mycobacterium reveal diversities and complexities of Mycobacterium gordonae clade.</title>
        <authorList>
            <person name="Matsumoto Y."/>
            <person name="Nakamura S."/>
            <person name="Motooka D."/>
            <person name="Fukushima K."/>
        </authorList>
    </citation>
    <scope>NUCLEOTIDE SEQUENCE</scope>
    <source>
        <strain evidence="2">TY812</strain>
    </source>
</reference>
<name>A0AAJ1S4Y3_9MYCO</name>
<evidence type="ECO:0000256" key="1">
    <source>
        <dbReference type="SAM" id="MobiDB-lite"/>
    </source>
</evidence>
<dbReference type="AlphaFoldDB" id="A0AAJ1S4Y3"/>
<feature type="region of interest" description="Disordered" evidence="1">
    <location>
        <begin position="19"/>
        <end position="40"/>
    </location>
</feature>
<dbReference type="Proteomes" id="UP001229081">
    <property type="component" value="Unassembled WGS sequence"/>
</dbReference>
<organism evidence="2 3">
    <name type="scientific">Mycobacterium paragordonae</name>
    <dbReference type="NCBI Taxonomy" id="1389713"/>
    <lineage>
        <taxon>Bacteria</taxon>
        <taxon>Bacillati</taxon>
        <taxon>Actinomycetota</taxon>
        <taxon>Actinomycetes</taxon>
        <taxon>Mycobacteriales</taxon>
        <taxon>Mycobacteriaceae</taxon>
        <taxon>Mycobacterium</taxon>
    </lineage>
</organism>
<keyword evidence="2" id="KW-0378">Hydrolase</keyword>
<dbReference type="InterPro" id="IPR038563">
    <property type="entry name" value="Endonuclease_7_sf"/>
</dbReference>
<evidence type="ECO:0000313" key="3">
    <source>
        <dbReference type="Proteomes" id="UP001229081"/>
    </source>
</evidence>
<dbReference type="SUPFAM" id="SSF54060">
    <property type="entry name" value="His-Me finger endonucleases"/>
    <property type="match status" value="1"/>
</dbReference>
<dbReference type="RefSeq" id="WP_306254606.1">
    <property type="nucleotide sequence ID" value="NZ_JAUFSA010000001.1"/>
</dbReference>
<dbReference type="Gene3D" id="3.40.1800.10">
    <property type="entry name" value="His-Me finger endonucleases"/>
    <property type="match status" value="1"/>
</dbReference>
<dbReference type="InterPro" id="IPR044925">
    <property type="entry name" value="His-Me_finger_sf"/>
</dbReference>
<evidence type="ECO:0000313" key="2">
    <source>
        <dbReference type="EMBL" id="MDP7733673.1"/>
    </source>
</evidence>